<reference evidence="1" key="2">
    <citation type="journal article" date="2015" name="Fish Shellfish Immunol.">
        <title>Early steps in the European eel (Anguilla anguilla)-Vibrio vulnificus interaction in the gills: Role of the RtxA13 toxin.</title>
        <authorList>
            <person name="Callol A."/>
            <person name="Pajuelo D."/>
            <person name="Ebbesson L."/>
            <person name="Teles M."/>
            <person name="MacKenzie S."/>
            <person name="Amaro C."/>
        </authorList>
    </citation>
    <scope>NUCLEOTIDE SEQUENCE</scope>
</reference>
<organism evidence="1">
    <name type="scientific">Anguilla anguilla</name>
    <name type="common">European freshwater eel</name>
    <name type="synonym">Muraena anguilla</name>
    <dbReference type="NCBI Taxonomy" id="7936"/>
    <lineage>
        <taxon>Eukaryota</taxon>
        <taxon>Metazoa</taxon>
        <taxon>Chordata</taxon>
        <taxon>Craniata</taxon>
        <taxon>Vertebrata</taxon>
        <taxon>Euteleostomi</taxon>
        <taxon>Actinopterygii</taxon>
        <taxon>Neopterygii</taxon>
        <taxon>Teleostei</taxon>
        <taxon>Anguilliformes</taxon>
        <taxon>Anguillidae</taxon>
        <taxon>Anguilla</taxon>
    </lineage>
</organism>
<sequence length="68" mass="8182">MAFHIYFVFKLKKSLLNDKQKVHTGQKPRKFSLCTLYRKFLVFIQTRTPENLEVSPHLVSENIRKFLQ</sequence>
<protein>
    <submittedName>
        <fullName evidence="1">Uncharacterized protein</fullName>
    </submittedName>
</protein>
<proteinExistence type="predicted"/>
<dbReference type="AlphaFoldDB" id="A0A0E9PEV7"/>
<name>A0A0E9PEV7_ANGAN</name>
<dbReference type="EMBL" id="GBXM01105805">
    <property type="protein sequence ID" value="JAH02772.1"/>
    <property type="molecule type" value="Transcribed_RNA"/>
</dbReference>
<evidence type="ECO:0000313" key="1">
    <source>
        <dbReference type="EMBL" id="JAH02772.1"/>
    </source>
</evidence>
<accession>A0A0E9PEV7</accession>
<reference evidence="1" key="1">
    <citation type="submission" date="2014-11" db="EMBL/GenBank/DDBJ databases">
        <authorList>
            <person name="Amaro Gonzalez C."/>
        </authorList>
    </citation>
    <scope>NUCLEOTIDE SEQUENCE</scope>
</reference>